<accession>A0A212L784</accession>
<gene>
    <name evidence="1" type="ORF">KL86DES1_21283</name>
</gene>
<organism evidence="1">
    <name type="scientific">uncultured Desulfovibrio sp</name>
    <dbReference type="NCBI Taxonomy" id="167968"/>
    <lineage>
        <taxon>Bacteria</taxon>
        <taxon>Pseudomonadati</taxon>
        <taxon>Thermodesulfobacteriota</taxon>
        <taxon>Desulfovibrionia</taxon>
        <taxon>Desulfovibrionales</taxon>
        <taxon>Desulfovibrionaceae</taxon>
        <taxon>Desulfovibrio</taxon>
        <taxon>environmental samples</taxon>
    </lineage>
</organism>
<proteinExistence type="predicted"/>
<reference evidence="1" key="1">
    <citation type="submission" date="2016-08" db="EMBL/GenBank/DDBJ databases">
        <authorList>
            <person name="Seilhamer J.J."/>
        </authorList>
    </citation>
    <scope>NUCLEOTIDE SEQUENCE</scope>
    <source>
        <strain evidence="1">86-1</strain>
    </source>
</reference>
<sequence length="101" mass="10452">MSCGHGSFSFYVLLAACAACGKAGPVMGLRPLLGPPCIPPEAPRWGFPVSVIPRGLRGYCSGSFLASLGDLPSRRAMPACAFAQCERPKAICLPAAQTAQT</sequence>
<evidence type="ECO:0000313" key="1">
    <source>
        <dbReference type="EMBL" id="SCM73411.1"/>
    </source>
</evidence>
<dbReference type="AlphaFoldDB" id="A0A212L784"/>
<dbReference type="EMBL" id="FMJC01000002">
    <property type="protein sequence ID" value="SCM73411.1"/>
    <property type="molecule type" value="Genomic_DNA"/>
</dbReference>
<name>A0A212L784_9BACT</name>
<protein>
    <submittedName>
        <fullName evidence="1">Uncharacterized protein</fullName>
    </submittedName>
</protein>